<dbReference type="PANTHER" id="PTHR20948:SF2">
    <property type="entry name" value="TRANSMEMBRANE PROTEIN 164"/>
    <property type="match status" value="1"/>
</dbReference>
<protein>
    <recommendedName>
        <fullName evidence="5">Transmembrane protein 164</fullName>
    </recommendedName>
</protein>
<feature type="transmembrane region" description="Helical" evidence="2">
    <location>
        <begin position="169"/>
        <end position="192"/>
    </location>
</feature>
<reference evidence="3" key="1">
    <citation type="submission" date="2022-08" db="UniProtKB">
        <authorList>
            <consortium name="EnsemblMetazoa"/>
        </authorList>
    </citation>
    <scope>IDENTIFICATION</scope>
    <source>
        <strain evidence="3">05x7-T-G4-1.051#20</strain>
    </source>
</reference>
<accession>A0A8W8IYM6</accession>
<keyword evidence="2" id="KW-0472">Membrane</keyword>
<feature type="compositionally biased region" description="Polar residues" evidence="1">
    <location>
        <begin position="281"/>
        <end position="290"/>
    </location>
</feature>
<dbReference type="InterPro" id="IPR026508">
    <property type="entry name" value="TMEM164"/>
</dbReference>
<feature type="transmembrane region" description="Helical" evidence="2">
    <location>
        <begin position="132"/>
        <end position="149"/>
    </location>
</feature>
<name>A0A8W8IYM6_MAGGI</name>
<keyword evidence="2" id="KW-0812">Transmembrane</keyword>
<dbReference type="Pfam" id="PF14808">
    <property type="entry name" value="TMEM164"/>
    <property type="match status" value="2"/>
</dbReference>
<keyword evidence="2" id="KW-1133">Transmembrane helix</keyword>
<dbReference type="EnsemblMetazoa" id="G16437.1">
    <property type="protein sequence ID" value="G16437.1:cds"/>
    <property type="gene ID" value="G16437"/>
</dbReference>
<feature type="region of interest" description="Disordered" evidence="1">
    <location>
        <begin position="259"/>
        <end position="290"/>
    </location>
</feature>
<sequence length="290" mass="32260">MKESENVTGLFSWAYSGVNFDLAGNGGIECRDFISVKQRVIETVISCAAAGLILYRAITHLTLPKNSVLLPDPVGKRILLVVHCLIFGTELGFKFATKQMIYILNPCHVATMMQIFCLAAPSGRLTTTVFRLHLHMLTWAPIAILFPVINTRLVRHTIGSYTAEPVHDFSWALVSMGVLYIIYFVPVQYLAYISLVNLNNMLCPAVSDPFYGPYYRICAMTHQALLIPTVGKFYTWLSQQFLAPSARDEEVSVFSIDWSSETPAPDNLRGKNGVISHGDRPSNNGHLKSS</sequence>
<dbReference type="AlphaFoldDB" id="A0A8W8IYM6"/>
<keyword evidence="4" id="KW-1185">Reference proteome</keyword>
<evidence type="ECO:0000313" key="4">
    <source>
        <dbReference type="Proteomes" id="UP000005408"/>
    </source>
</evidence>
<proteinExistence type="predicted"/>
<evidence type="ECO:0000313" key="3">
    <source>
        <dbReference type="EnsemblMetazoa" id="G16437.1:cds"/>
    </source>
</evidence>
<dbReference type="PANTHER" id="PTHR20948">
    <property type="entry name" value="TRANSMEMBRANE PROTEIN 164"/>
    <property type="match status" value="1"/>
</dbReference>
<dbReference type="Proteomes" id="UP000005408">
    <property type="component" value="Unassembled WGS sequence"/>
</dbReference>
<evidence type="ECO:0008006" key="5">
    <source>
        <dbReference type="Google" id="ProtNLM"/>
    </source>
</evidence>
<feature type="transmembrane region" description="Helical" evidence="2">
    <location>
        <begin position="40"/>
        <end position="58"/>
    </location>
</feature>
<evidence type="ECO:0000256" key="1">
    <source>
        <dbReference type="SAM" id="MobiDB-lite"/>
    </source>
</evidence>
<evidence type="ECO:0000256" key="2">
    <source>
        <dbReference type="SAM" id="Phobius"/>
    </source>
</evidence>
<organism evidence="3 4">
    <name type="scientific">Magallana gigas</name>
    <name type="common">Pacific oyster</name>
    <name type="synonym">Crassostrea gigas</name>
    <dbReference type="NCBI Taxonomy" id="29159"/>
    <lineage>
        <taxon>Eukaryota</taxon>
        <taxon>Metazoa</taxon>
        <taxon>Spiralia</taxon>
        <taxon>Lophotrochozoa</taxon>
        <taxon>Mollusca</taxon>
        <taxon>Bivalvia</taxon>
        <taxon>Autobranchia</taxon>
        <taxon>Pteriomorphia</taxon>
        <taxon>Ostreida</taxon>
        <taxon>Ostreoidea</taxon>
        <taxon>Ostreidae</taxon>
        <taxon>Magallana</taxon>
    </lineage>
</organism>